<dbReference type="EMBL" id="BKCJ010000007">
    <property type="protein sequence ID" value="GEU28492.1"/>
    <property type="molecule type" value="Genomic_DNA"/>
</dbReference>
<name>A0A699GFH0_TANCI</name>
<dbReference type="AntiFam" id="ANF00157">
    <property type="entry name" value="Shadow ORF (opposite ileS)"/>
</dbReference>
<gene>
    <name evidence="1" type="ORF">Tci_000470</name>
</gene>
<sequence>MAEDVMGHVLGQHVGDRFVGLREVDHAARYQHALAVGIGVDVVRVADVDPERARARDRHLERHVDVLAFDDQAGGLAAGGKRSEDGGRLGFGVGAGGQILAVGGDQDVAFFQAGLGRAAAGQHAGHFQAVAVIEHGAGGIDVFARVRVAVFGGKAQQVARLAAAQVRVVDQDGRGNAVKAVLQRHHAAQFFACGGHLGRDDRIAFVDGARDRRFGRRFGRAYRVGRAGCQQRRPSGATFAAAEVVDDIKTDLQHRHDDQLGQAFHRVERERAVAAVPGGDHQLALVIGVDQAYQIPQHDAVLVAHAAARQDHGGVARIGHVDRQAGGDEDRLAGIDDHGRIDARAQVEPCGTRCGVGRQLVFHARVEDLDVDSIHIYFENSECWVMRLEISDISWRASVSLSARGRMVWPFSSNRMMVLSSWPKVFRFGGKAHAVRVARQRRARGHGGQDVRVLFELQVGHRTVGIFFQFLFAGVGDAPVGHRRHRDEDVLMVDVGHHRVVHLHRALHVDALHPERRGQRRGAGHQHHLGACFARGARHGITHFAGRQIGDAAHRVDGLERGTGRDQDALTGQHLGLERCDQLFEQLHGFEHAAHADFTAGLVAGGRAEDDDAVFLELARIAAGGRVLPHLHVHGRRNQERHVARARQAHGGEQVVAHAVRQLGHEVGRAGRDHDRVRVAGDVDVGHVVVHARIPLAGKHLVARQGLHGDGRDEMLGGVGHHHLHRGAGLGQRAAQLIEDEQRGADADGRIGDIKRREVAEALPVKIEEVDHVAVQHAVDDVAHRAAEDQRQRPREHALAAMLFQQVDDVDRRAHADGGEEVPLPAARIVQEAEGRALVIGQHQVEERCDEFFLAQLEGAGNGDLGQLVDQDDDEGNAQPGCEAGRGFGREDFFGGHKISRVFVMLLALSRARGYPSRACAANSVAVAAAAQGRMVGVGAHVGAVVPAALALLSRRCRHGHHFVRFVRHLGHLRGRRDEDEFEVVVQAGEQLVLVARRLDRQLRLQRRTDGARRAQVFQLLGHVRAHGAQRRVLGQQRAGIGLLRQLPPGLRKDGLVAGRIRFGAGKDGPRFFRRERQGRGHHAQQALRDVPQRGLRRAARRRIHGRRVQAVLEDVEVEAAQVFRAVVLDLRVHGLEFILRVVLGDFFLQRGHVGQRVAVDFQHLLDRHGVLRMVEVRRIGQQEAQRVADAAIRFRHALEDLVGDRQLARVVGGRDPQAQDVGAQAVRDLLRRQRVTERLRHLLAFAVDREAVREQRLVGRAAVQHGAGQQRRVEPAAVLVRAFQVQVRRVGQLFLVRAAQHRLVRHARVEPHVQRVLVLFVAGRFIAEQVFQVERQPGVDAALLDALRDLLQQFRSARMQRARLLVHDEGHRHAPLALTRQGPVGTVGDHAVQARLAPVGEEFGLLDAGQRALAQRGAAVGGRDVHARKPLRCGAVDDRGFMAPAVHIAVREHLQFEQRARFAQRVADRLGRFPDRQPAEQRQGRSELAVAHDWREHLFVLHAMRAARDEVVQAIGWRRVHHAGAAFGGHVVGQVHGRQAVVECVCCVQRMAEADVFQRRAQGRGNCRAFELEARQRRFDQVLRQDQEQRLAVTLGLHQRVGHFRIDVQRLVGRDGPRGGGPDDDKAVLGGQLRQVERFGQLVELGKLEADVDGRIALLVVFHFRLGQRRLAVEAPVHRFQAAVHIAFFQQLAERAQFVGLVRVVHGQIRILPLAQHAQADKVLALAVDLLERVGAGLGQHFGRRQVFAVQFFDLDFDRHAVAIPARHVGRVEAGQRARLDHHVLEDLVDRVAQVDVAVGVRRTVMQDEFRTAGGGLAHALVDFLFLPLLHPLRLALGQDIRGIRGSRRAWLIARSNSVGGRSGAIAGVGAGLVAAPREISAGDVGVAVDGGSERGQVDVFFLVTDLLQEFHPHLLAVAVLREVEHVHFQQHAAAVIDRGAHAQAGYGRQRLFGQAVDLDDEDAHQRRAVRHPQIQRGETQRAAQLLAVDHVAGHGVRVAQQRFGADEVAFGQRGAHGGRRDARGAVHHGRQGFDVEAVALARFQQHLHIAGAARAVAEVVTDHQPFDVQAFDQHFFREFLRREGGKRRREMLDDHAVDAVVGQRLQLVAQVGDARRGARQVPRFLREKFAWVRFERHHGRFQSEAAGGIAHARQQCLVAEVDTVEIADRERARRTRRCVG</sequence>
<comment type="caution">
    <text evidence="1">The sequence shown here is derived from an EMBL/GenBank/DDBJ whole genome shotgun (WGS) entry which is preliminary data.</text>
</comment>
<proteinExistence type="predicted"/>
<reference evidence="1" key="1">
    <citation type="journal article" date="2019" name="Sci. Rep.">
        <title>Draft genome of Tanacetum cinerariifolium, the natural source of mosquito coil.</title>
        <authorList>
            <person name="Yamashiro T."/>
            <person name="Shiraishi A."/>
            <person name="Satake H."/>
            <person name="Nakayama K."/>
        </authorList>
    </citation>
    <scope>NUCLEOTIDE SEQUENCE</scope>
</reference>
<organism evidence="1">
    <name type="scientific">Tanacetum cinerariifolium</name>
    <name type="common">Dalmatian daisy</name>
    <name type="synonym">Chrysanthemum cinerariifolium</name>
    <dbReference type="NCBI Taxonomy" id="118510"/>
    <lineage>
        <taxon>Eukaryota</taxon>
        <taxon>Viridiplantae</taxon>
        <taxon>Streptophyta</taxon>
        <taxon>Embryophyta</taxon>
        <taxon>Tracheophyta</taxon>
        <taxon>Spermatophyta</taxon>
        <taxon>Magnoliopsida</taxon>
        <taxon>eudicotyledons</taxon>
        <taxon>Gunneridae</taxon>
        <taxon>Pentapetalae</taxon>
        <taxon>asterids</taxon>
        <taxon>campanulids</taxon>
        <taxon>Asterales</taxon>
        <taxon>Asteraceae</taxon>
        <taxon>Asteroideae</taxon>
        <taxon>Anthemideae</taxon>
        <taxon>Anthemidinae</taxon>
        <taxon>Tanacetum</taxon>
    </lineage>
</organism>
<evidence type="ECO:0000313" key="1">
    <source>
        <dbReference type="EMBL" id="GEU28492.1"/>
    </source>
</evidence>
<protein>
    <submittedName>
        <fullName evidence="1">Uncharacterized protein</fullName>
    </submittedName>
</protein>
<accession>A0A699GFH0</accession>